<keyword evidence="4 6" id="KW-0472">Membrane</keyword>
<dbReference type="GO" id="GO:0022857">
    <property type="term" value="F:transmembrane transporter activity"/>
    <property type="evidence" value="ECO:0007669"/>
    <property type="project" value="InterPro"/>
</dbReference>
<keyword evidence="2 6" id="KW-0812">Transmembrane</keyword>
<accession>A0A1J7JPJ4</accession>
<dbReference type="Pfam" id="PF07690">
    <property type="entry name" value="MFS_1"/>
    <property type="match status" value="1"/>
</dbReference>
<evidence type="ECO:0000313" key="8">
    <source>
        <dbReference type="EMBL" id="OIW31840.1"/>
    </source>
</evidence>
<dbReference type="InterPro" id="IPR036259">
    <property type="entry name" value="MFS_trans_sf"/>
</dbReference>
<name>A0A1J7JPJ4_9PEZI</name>
<reference evidence="8 9" key="1">
    <citation type="submission" date="2016-10" db="EMBL/GenBank/DDBJ databases">
        <title>Draft genome sequence of Coniochaeta ligniaria NRRL30616, a lignocellulolytic fungus for bioabatement of inhibitors in plant biomass hydrolysates.</title>
        <authorList>
            <consortium name="DOE Joint Genome Institute"/>
            <person name="Jimenez D.J."/>
            <person name="Hector R.E."/>
            <person name="Riley R."/>
            <person name="Sun H."/>
            <person name="Grigoriev I.V."/>
            <person name="Van Elsas J.D."/>
            <person name="Nichols N.N."/>
        </authorList>
    </citation>
    <scope>NUCLEOTIDE SEQUENCE [LARGE SCALE GENOMIC DNA]</scope>
    <source>
        <strain evidence="8 9">NRRL 30616</strain>
    </source>
</reference>
<feature type="transmembrane region" description="Helical" evidence="6">
    <location>
        <begin position="306"/>
        <end position="333"/>
    </location>
</feature>
<dbReference type="PROSITE" id="PS50850">
    <property type="entry name" value="MFS"/>
    <property type="match status" value="1"/>
</dbReference>
<dbReference type="PANTHER" id="PTHR23502">
    <property type="entry name" value="MAJOR FACILITATOR SUPERFAMILY"/>
    <property type="match status" value="1"/>
</dbReference>
<keyword evidence="9" id="KW-1185">Reference proteome</keyword>
<feature type="compositionally biased region" description="Basic and acidic residues" evidence="5">
    <location>
        <begin position="1"/>
        <end position="11"/>
    </location>
</feature>
<evidence type="ECO:0000256" key="5">
    <source>
        <dbReference type="SAM" id="MobiDB-lite"/>
    </source>
</evidence>
<feature type="transmembrane region" description="Helical" evidence="6">
    <location>
        <begin position="436"/>
        <end position="456"/>
    </location>
</feature>
<dbReference type="SUPFAM" id="SSF103473">
    <property type="entry name" value="MFS general substrate transporter"/>
    <property type="match status" value="1"/>
</dbReference>
<feature type="domain" description="Major facilitator superfamily (MFS) profile" evidence="7">
    <location>
        <begin position="77"/>
        <end position="490"/>
    </location>
</feature>
<sequence length="505" mass="55234">MASKEKKDSLHATDNTTTTLAVVADHNAEETAAPVPDSEAQARARLEKLNNDYGATWDSPDDPHDPYNWPSFRKVGIGVIFSFGQLVTLMSASMIAAALGDIERDLGVDASTGQIIFSTYFLGLAFGPFLVAAWAEMSGRKQVWLFANAWFILWNAVCPVGHSKGLMIVGRLMTGFGASAGVTLTGPVMADMYREADRGKSLAIASFLPYLGPALGPIVGGLVTHSVDWPWVFWIMCIFNAAITMLGLAFIRESYIPVLLWRKAQTTKSNSTAPVSSRSWSIWQGFFSRLSGNMARPVLLLVRRPIIQVIAILLALNFGIYSFLLSTFATLYIDRYGQSESISSLHYIAISIGSSVSAQAGGRIMDAIYRRLRDRSPDKQGRPEFRVPWMVPGVVLLPVVVDVGAAIFALGCFVSSQSLMAYQLDEFAEYGASANAATRVLSYILGFAFPIFAPQLYDRLGYGWGNSLLAFVWIVLVFPVPAILWLWGDKLRALGRARKETPGGQ</sequence>
<feature type="transmembrane region" description="Helical" evidence="6">
    <location>
        <begin position="468"/>
        <end position="488"/>
    </location>
</feature>
<proteinExistence type="predicted"/>
<feature type="transmembrane region" description="Helical" evidence="6">
    <location>
        <begin position="143"/>
        <end position="162"/>
    </location>
</feature>
<evidence type="ECO:0000256" key="6">
    <source>
        <dbReference type="SAM" id="Phobius"/>
    </source>
</evidence>
<evidence type="ECO:0000256" key="3">
    <source>
        <dbReference type="ARBA" id="ARBA00022989"/>
    </source>
</evidence>
<dbReference type="Gene3D" id="1.20.1250.20">
    <property type="entry name" value="MFS general substrate transporter like domains"/>
    <property type="match status" value="1"/>
</dbReference>
<dbReference type="InterPro" id="IPR011701">
    <property type="entry name" value="MFS"/>
</dbReference>
<gene>
    <name evidence="8" type="ORF">CONLIGDRAFT_698139</name>
</gene>
<dbReference type="InParanoid" id="A0A1J7JPJ4"/>
<feature type="transmembrane region" description="Helical" evidence="6">
    <location>
        <begin position="231"/>
        <end position="251"/>
    </location>
</feature>
<evidence type="ECO:0000313" key="9">
    <source>
        <dbReference type="Proteomes" id="UP000182658"/>
    </source>
</evidence>
<organism evidence="8 9">
    <name type="scientific">Coniochaeta ligniaria NRRL 30616</name>
    <dbReference type="NCBI Taxonomy" id="1408157"/>
    <lineage>
        <taxon>Eukaryota</taxon>
        <taxon>Fungi</taxon>
        <taxon>Dikarya</taxon>
        <taxon>Ascomycota</taxon>
        <taxon>Pezizomycotina</taxon>
        <taxon>Sordariomycetes</taxon>
        <taxon>Sordariomycetidae</taxon>
        <taxon>Coniochaetales</taxon>
        <taxon>Coniochaetaceae</taxon>
        <taxon>Coniochaeta</taxon>
    </lineage>
</organism>
<evidence type="ECO:0000259" key="7">
    <source>
        <dbReference type="PROSITE" id="PS50850"/>
    </source>
</evidence>
<dbReference type="GO" id="GO:0016020">
    <property type="term" value="C:membrane"/>
    <property type="evidence" value="ECO:0007669"/>
    <property type="project" value="UniProtKB-SubCell"/>
</dbReference>
<feature type="region of interest" description="Disordered" evidence="5">
    <location>
        <begin position="1"/>
        <end position="41"/>
    </location>
</feature>
<feature type="transmembrane region" description="Helical" evidence="6">
    <location>
        <begin position="111"/>
        <end position="131"/>
    </location>
</feature>
<dbReference type="Proteomes" id="UP000182658">
    <property type="component" value="Unassembled WGS sequence"/>
</dbReference>
<evidence type="ECO:0000256" key="1">
    <source>
        <dbReference type="ARBA" id="ARBA00004141"/>
    </source>
</evidence>
<dbReference type="EMBL" id="KV875095">
    <property type="protein sequence ID" value="OIW31840.1"/>
    <property type="molecule type" value="Genomic_DNA"/>
</dbReference>
<feature type="transmembrane region" description="Helical" evidence="6">
    <location>
        <begin position="168"/>
        <end position="190"/>
    </location>
</feature>
<feature type="transmembrane region" description="Helical" evidence="6">
    <location>
        <begin position="202"/>
        <end position="225"/>
    </location>
</feature>
<evidence type="ECO:0000256" key="2">
    <source>
        <dbReference type="ARBA" id="ARBA00022692"/>
    </source>
</evidence>
<feature type="transmembrane region" description="Helical" evidence="6">
    <location>
        <begin position="75"/>
        <end position="99"/>
    </location>
</feature>
<dbReference type="OrthoDB" id="6770063at2759"/>
<dbReference type="InterPro" id="IPR020846">
    <property type="entry name" value="MFS_dom"/>
</dbReference>
<protein>
    <submittedName>
        <fullName evidence="8">MFS general substrate transporter</fullName>
    </submittedName>
</protein>
<dbReference type="PANTHER" id="PTHR23502:SF60">
    <property type="entry name" value="MAJOR FACILITATOR SUPERFAMILY (MFS) PROFILE DOMAIN-CONTAINING PROTEIN-RELATED"/>
    <property type="match status" value="1"/>
</dbReference>
<feature type="transmembrane region" description="Helical" evidence="6">
    <location>
        <begin position="389"/>
        <end position="416"/>
    </location>
</feature>
<keyword evidence="3 6" id="KW-1133">Transmembrane helix</keyword>
<comment type="subcellular location">
    <subcellularLocation>
        <location evidence="1">Membrane</location>
        <topology evidence="1">Multi-pass membrane protein</topology>
    </subcellularLocation>
</comment>
<dbReference type="AlphaFoldDB" id="A0A1J7JPJ4"/>
<evidence type="ECO:0000256" key="4">
    <source>
        <dbReference type="ARBA" id="ARBA00023136"/>
    </source>
</evidence>
<dbReference type="STRING" id="1408157.A0A1J7JPJ4"/>